<evidence type="ECO:0000256" key="3">
    <source>
        <dbReference type="ARBA" id="ARBA00022989"/>
    </source>
</evidence>
<feature type="compositionally biased region" description="Acidic residues" evidence="7">
    <location>
        <begin position="287"/>
        <end position="296"/>
    </location>
</feature>
<keyword evidence="6" id="KW-0012">Acyltransferase</keyword>
<feature type="transmembrane region" description="Helical" evidence="8">
    <location>
        <begin position="64"/>
        <end position="81"/>
    </location>
</feature>
<evidence type="ECO:0000256" key="5">
    <source>
        <dbReference type="ARBA" id="ARBA00023136"/>
    </source>
</evidence>
<keyword evidence="3 8" id="KW-1133">Transmembrane helix</keyword>
<dbReference type="Proteomes" id="UP000700596">
    <property type="component" value="Unassembled WGS sequence"/>
</dbReference>
<name>A0A9P9DER5_9PLEO</name>
<gene>
    <name evidence="9" type="ORF">B0J11DRAFT_536821</name>
</gene>
<feature type="transmembrane region" description="Helical" evidence="8">
    <location>
        <begin position="37"/>
        <end position="58"/>
    </location>
</feature>
<proteinExistence type="predicted"/>
<evidence type="ECO:0000256" key="8">
    <source>
        <dbReference type="SAM" id="Phobius"/>
    </source>
</evidence>
<dbReference type="GO" id="GO:0016746">
    <property type="term" value="F:acyltransferase activity"/>
    <property type="evidence" value="ECO:0007669"/>
    <property type="project" value="UniProtKB-KW"/>
</dbReference>
<feature type="region of interest" description="Disordered" evidence="7">
    <location>
        <begin position="265"/>
        <end position="296"/>
    </location>
</feature>
<dbReference type="GO" id="GO:0006629">
    <property type="term" value="P:lipid metabolic process"/>
    <property type="evidence" value="ECO:0007669"/>
    <property type="project" value="UniProtKB-KW"/>
</dbReference>
<keyword evidence="2 8" id="KW-0812">Transmembrane</keyword>
<evidence type="ECO:0000256" key="7">
    <source>
        <dbReference type="SAM" id="MobiDB-lite"/>
    </source>
</evidence>
<keyword evidence="1" id="KW-0808">Transferase</keyword>
<comment type="caution">
    <text evidence="9">The sequence shown here is derived from an EMBL/GenBank/DDBJ whole genome shotgun (WGS) entry which is preliminary data.</text>
</comment>
<organism evidence="9 10">
    <name type="scientific">Dendryphion nanum</name>
    <dbReference type="NCBI Taxonomy" id="256645"/>
    <lineage>
        <taxon>Eukaryota</taxon>
        <taxon>Fungi</taxon>
        <taxon>Dikarya</taxon>
        <taxon>Ascomycota</taxon>
        <taxon>Pezizomycotina</taxon>
        <taxon>Dothideomycetes</taxon>
        <taxon>Pleosporomycetidae</taxon>
        <taxon>Pleosporales</taxon>
        <taxon>Torulaceae</taxon>
        <taxon>Dendryphion</taxon>
    </lineage>
</organism>
<evidence type="ECO:0008006" key="11">
    <source>
        <dbReference type="Google" id="ProtNLM"/>
    </source>
</evidence>
<dbReference type="AlphaFoldDB" id="A0A9P9DER5"/>
<keyword evidence="4" id="KW-0443">Lipid metabolism</keyword>
<reference evidence="9" key="1">
    <citation type="journal article" date="2021" name="Nat. Commun.">
        <title>Genetic determinants of endophytism in the Arabidopsis root mycobiome.</title>
        <authorList>
            <person name="Mesny F."/>
            <person name="Miyauchi S."/>
            <person name="Thiergart T."/>
            <person name="Pickel B."/>
            <person name="Atanasova L."/>
            <person name="Karlsson M."/>
            <person name="Huettel B."/>
            <person name="Barry K.W."/>
            <person name="Haridas S."/>
            <person name="Chen C."/>
            <person name="Bauer D."/>
            <person name="Andreopoulos W."/>
            <person name="Pangilinan J."/>
            <person name="LaButti K."/>
            <person name="Riley R."/>
            <person name="Lipzen A."/>
            <person name="Clum A."/>
            <person name="Drula E."/>
            <person name="Henrissat B."/>
            <person name="Kohler A."/>
            <person name="Grigoriev I.V."/>
            <person name="Martin F.M."/>
            <person name="Hacquard S."/>
        </authorList>
    </citation>
    <scope>NUCLEOTIDE SEQUENCE</scope>
    <source>
        <strain evidence="9">MPI-CAGE-CH-0243</strain>
    </source>
</reference>
<accession>A0A9P9DER5</accession>
<protein>
    <recommendedName>
        <fullName evidence="11">Phospholipid/glycerol acyltransferase domain-containing protein</fullName>
    </recommendedName>
</protein>
<evidence type="ECO:0000313" key="10">
    <source>
        <dbReference type="Proteomes" id="UP000700596"/>
    </source>
</evidence>
<dbReference type="PANTHER" id="PTHR23063:SF60">
    <property type="entry name" value="LYSOPHOSPHATIDIC ACID:OLEOYL-COA ACYLTRANSFERASE 1"/>
    <property type="match status" value="1"/>
</dbReference>
<evidence type="ECO:0000313" key="9">
    <source>
        <dbReference type="EMBL" id="KAH7117834.1"/>
    </source>
</evidence>
<dbReference type="EMBL" id="JAGMWT010000013">
    <property type="protein sequence ID" value="KAH7117834.1"/>
    <property type="molecule type" value="Genomic_DNA"/>
</dbReference>
<keyword evidence="5 8" id="KW-0472">Membrane</keyword>
<evidence type="ECO:0000256" key="4">
    <source>
        <dbReference type="ARBA" id="ARBA00023098"/>
    </source>
</evidence>
<evidence type="ECO:0000256" key="1">
    <source>
        <dbReference type="ARBA" id="ARBA00022679"/>
    </source>
</evidence>
<dbReference type="SUPFAM" id="SSF69593">
    <property type="entry name" value="Glycerol-3-phosphate (1)-acyltransferase"/>
    <property type="match status" value="1"/>
</dbReference>
<keyword evidence="10" id="KW-1185">Reference proteome</keyword>
<evidence type="ECO:0000256" key="6">
    <source>
        <dbReference type="ARBA" id="ARBA00023315"/>
    </source>
</evidence>
<evidence type="ECO:0000256" key="2">
    <source>
        <dbReference type="ARBA" id="ARBA00022692"/>
    </source>
</evidence>
<dbReference type="OrthoDB" id="272512at2759"/>
<sequence length="339" mass="38119">MEKYSQFRDKGTSIAPFFPTSPPQDAIWWLFVKIPLFFIRLPAAFLLSIFPFLILEFIPLGSSIQNGVIMILLGICGVWWVDLQVDGVKRGSLAKSQDHLPSKGTVVASSFTSPLDPLYLAGIFHPVFTRSYPDTRKVEHISLFKAILLAFSSPTLIPPNSAKLVTLRELKEKYPESIICVFPECTTTNGRAILKLSPSLLSADERTKIFPVSVKYAPGDITTPVSGNRIQWMWRLLSRPTHTIRVRIAGPVFVSRQPKDSIESDMGFDTNIFDSPHMRNRAGENGADGEDNVDVTSDEQKVLDRVAEDLARMGRVKRVTLGAEQKQEFLKVWSKRRTR</sequence>
<dbReference type="PANTHER" id="PTHR23063">
    <property type="entry name" value="PHOSPHOLIPID ACYLTRANSFERASE"/>
    <property type="match status" value="1"/>
</dbReference>